<proteinExistence type="predicted"/>
<organism evidence="1 2">
    <name type="scientific">Helicoverpa armigera</name>
    <name type="common">Cotton bollworm</name>
    <name type="synonym">Heliothis armigera</name>
    <dbReference type="NCBI Taxonomy" id="29058"/>
    <lineage>
        <taxon>Eukaryota</taxon>
        <taxon>Metazoa</taxon>
        <taxon>Ecdysozoa</taxon>
        <taxon>Arthropoda</taxon>
        <taxon>Hexapoda</taxon>
        <taxon>Insecta</taxon>
        <taxon>Pterygota</taxon>
        <taxon>Neoptera</taxon>
        <taxon>Endopterygota</taxon>
        <taxon>Lepidoptera</taxon>
        <taxon>Glossata</taxon>
        <taxon>Ditrysia</taxon>
        <taxon>Noctuoidea</taxon>
        <taxon>Noctuidae</taxon>
        <taxon>Heliothinae</taxon>
        <taxon>Helicoverpa</taxon>
    </lineage>
</organism>
<name>A0A2W1BHE2_HELAM</name>
<dbReference type="AlphaFoldDB" id="A0A2W1BHE2"/>
<gene>
    <name evidence="1" type="primary">HaOG210886</name>
    <name evidence="1" type="ORF">B5X24_HaOG210886</name>
</gene>
<dbReference type="Proteomes" id="UP000249218">
    <property type="component" value="Unassembled WGS sequence"/>
</dbReference>
<dbReference type="EMBL" id="KZ150171">
    <property type="protein sequence ID" value="PZC72617.1"/>
    <property type="molecule type" value="Genomic_DNA"/>
</dbReference>
<reference evidence="1 2" key="1">
    <citation type="journal article" date="2017" name="BMC Biol.">
        <title>Genomic innovations, transcriptional plasticity and gene loss underlying the evolution and divergence of two highly polyphagous and invasive Helicoverpa pest species.</title>
        <authorList>
            <person name="Pearce S.L."/>
            <person name="Clarke D.F."/>
            <person name="East P.D."/>
            <person name="Elfekih S."/>
            <person name="Gordon K.H."/>
            <person name="Jermiin L.S."/>
            <person name="McGaughran A."/>
            <person name="Oakeshott J.G."/>
            <person name="Papanikolaou A."/>
            <person name="Perera O.P."/>
            <person name="Rane R.V."/>
            <person name="Richards S."/>
            <person name="Tay W.T."/>
            <person name="Walsh T.K."/>
            <person name="Anderson A."/>
            <person name="Anderson C.J."/>
            <person name="Asgari S."/>
            <person name="Board P.G."/>
            <person name="Bretschneider A."/>
            <person name="Campbell P.M."/>
            <person name="Chertemps T."/>
            <person name="Christeller J.T."/>
            <person name="Coppin C.W."/>
            <person name="Downes S.J."/>
            <person name="Duan G."/>
            <person name="Farnsworth C.A."/>
            <person name="Good R.T."/>
            <person name="Han L.B."/>
            <person name="Han Y.C."/>
            <person name="Hatje K."/>
            <person name="Horne I."/>
            <person name="Huang Y.P."/>
            <person name="Hughes D.S."/>
            <person name="Jacquin-Joly E."/>
            <person name="James W."/>
            <person name="Jhangiani S."/>
            <person name="Kollmar M."/>
            <person name="Kuwar S.S."/>
            <person name="Li S."/>
            <person name="Liu N.Y."/>
            <person name="Maibeche M.T."/>
            <person name="Miller J.R."/>
            <person name="Montagne N."/>
            <person name="Perry T."/>
            <person name="Qu J."/>
            <person name="Song S.V."/>
            <person name="Sutton G.G."/>
            <person name="Vogel H."/>
            <person name="Walenz B.P."/>
            <person name="Xu W."/>
            <person name="Zhang H.J."/>
            <person name="Zou Z."/>
            <person name="Batterham P."/>
            <person name="Edwards O.R."/>
            <person name="Feyereisen R."/>
            <person name="Gibbs R.A."/>
            <person name="Heckel D.G."/>
            <person name="McGrath A."/>
            <person name="Robin C."/>
            <person name="Scherer S.E."/>
            <person name="Worley K.C."/>
            <person name="Wu Y.D."/>
        </authorList>
    </citation>
    <scope>NUCLEOTIDE SEQUENCE [LARGE SCALE GENOMIC DNA]</scope>
    <source>
        <strain evidence="1">Harm_GR_Male_#8</strain>
        <tissue evidence="1">Whole organism</tissue>
    </source>
</reference>
<accession>A0A2W1BHE2</accession>
<protein>
    <submittedName>
        <fullName evidence="1">Uncharacterized protein</fullName>
    </submittedName>
</protein>
<keyword evidence="2" id="KW-1185">Reference proteome</keyword>
<evidence type="ECO:0000313" key="1">
    <source>
        <dbReference type="EMBL" id="PZC72617.1"/>
    </source>
</evidence>
<evidence type="ECO:0000313" key="2">
    <source>
        <dbReference type="Proteomes" id="UP000249218"/>
    </source>
</evidence>
<sequence>MVLPTSFNHRFDISFLWRAEYRYGDGDLINATCANFQNTNPVTMSYFFADNLSNLFNSSSETKSVAAGFITEMHHEHNGTVMTCSCKGQGHTLIVVMVTFFLGNFKYNNQIAVKINGKYLRYYVPDNNSFSEIEYKSTRGELITVVCEKKDKNTVLQILEAESLIGHTRKNSSMSSTISFESSKNFGKKFRCGLDSENKGQIVLIELKFSIGELQISADLHPIDVQLEPKSTVLELYYYRKLRVIYYDFEVGQTLNIVCKKLFEKNVAIMKLNLEYPAENIGKLMSNLFKN</sequence>
<dbReference type="OrthoDB" id="7478817at2759"/>